<name>A0ABD4X5Z2_9RHOB</name>
<dbReference type="EMBL" id="JARCJK010000001">
    <property type="protein sequence ID" value="MDE4164615.1"/>
    <property type="molecule type" value="Genomic_DNA"/>
</dbReference>
<protein>
    <submittedName>
        <fullName evidence="1">Uncharacterized protein</fullName>
    </submittedName>
</protein>
<dbReference type="AlphaFoldDB" id="A0ABD4X5Z2"/>
<reference evidence="1 2" key="1">
    <citation type="submission" date="2023-02" db="EMBL/GenBank/DDBJ databases">
        <title>Population genomics of bacteria associated with diatom.</title>
        <authorList>
            <person name="Xie J."/>
            <person name="Wang H."/>
        </authorList>
    </citation>
    <scope>NUCLEOTIDE SEQUENCE [LARGE SCALE GENOMIC DNA]</scope>
    <source>
        <strain evidence="1 2">PT47_8</strain>
    </source>
</reference>
<organism evidence="1 2">
    <name type="scientific">Phaeobacter gallaeciensis</name>
    <dbReference type="NCBI Taxonomy" id="60890"/>
    <lineage>
        <taxon>Bacteria</taxon>
        <taxon>Pseudomonadati</taxon>
        <taxon>Pseudomonadota</taxon>
        <taxon>Alphaproteobacteria</taxon>
        <taxon>Rhodobacterales</taxon>
        <taxon>Roseobacteraceae</taxon>
        <taxon>Phaeobacter</taxon>
    </lineage>
</organism>
<sequence>MANQRCKAQLNDIVIAGGAILYRSAQKFCREYVGFQPDWPLSFGAAPGQGRRHEVNDTALVRKNND</sequence>
<dbReference type="RefSeq" id="WP_065270211.1">
    <property type="nucleotide sequence ID" value="NZ_JARCIZ010000023.1"/>
</dbReference>
<evidence type="ECO:0000313" key="1">
    <source>
        <dbReference type="EMBL" id="MDE4164615.1"/>
    </source>
</evidence>
<gene>
    <name evidence="1" type="ORF">PXK24_02855</name>
</gene>
<accession>A0ABD4X5Z2</accession>
<dbReference type="Proteomes" id="UP001218364">
    <property type="component" value="Unassembled WGS sequence"/>
</dbReference>
<evidence type="ECO:0000313" key="2">
    <source>
        <dbReference type="Proteomes" id="UP001218364"/>
    </source>
</evidence>
<comment type="caution">
    <text evidence="1">The sequence shown here is derived from an EMBL/GenBank/DDBJ whole genome shotgun (WGS) entry which is preliminary data.</text>
</comment>
<proteinExistence type="predicted"/>